<keyword evidence="3 11" id="KW-0349">Heme</keyword>
<gene>
    <name evidence="14" type="ORF">MKW94_006794</name>
</gene>
<keyword evidence="8 11" id="KW-0408">Iron</keyword>
<dbReference type="GO" id="GO:0016705">
    <property type="term" value="F:oxidoreductase activity, acting on paired donors, with incorporation or reduction of molecular oxygen"/>
    <property type="evidence" value="ECO:0007669"/>
    <property type="project" value="InterPro"/>
</dbReference>
<feature type="binding site" description="axial binding residue" evidence="11">
    <location>
        <position position="461"/>
    </location>
    <ligand>
        <name>heme</name>
        <dbReference type="ChEBI" id="CHEBI:30413"/>
    </ligand>
    <ligandPart>
        <name>Fe</name>
        <dbReference type="ChEBI" id="CHEBI:18248"/>
    </ligandPart>
</feature>
<keyword evidence="6 13" id="KW-1133">Transmembrane helix</keyword>
<dbReference type="GO" id="GO:0016020">
    <property type="term" value="C:membrane"/>
    <property type="evidence" value="ECO:0007669"/>
    <property type="project" value="UniProtKB-SubCell"/>
</dbReference>
<evidence type="ECO:0000256" key="12">
    <source>
        <dbReference type="RuleBase" id="RU000461"/>
    </source>
</evidence>
<accession>A0AA42AWP9</accession>
<dbReference type="GO" id="GO:0004497">
    <property type="term" value="F:monooxygenase activity"/>
    <property type="evidence" value="ECO:0007669"/>
    <property type="project" value="UniProtKB-KW"/>
</dbReference>
<keyword evidence="15" id="KW-1185">Reference proteome</keyword>
<feature type="transmembrane region" description="Helical" evidence="13">
    <location>
        <begin position="6"/>
        <end position="29"/>
    </location>
</feature>
<dbReference type="AlphaFoldDB" id="A0AA42AWP9"/>
<evidence type="ECO:0000313" key="14">
    <source>
        <dbReference type="EMBL" id="MCL7042675.1"/>
    </source>
</evidence>
<keyword evidence="10 13" id="KW-0472">Membrane</keyword>
<dbReference type="PANTHER" id="PTHR24282">
    <property type="entry name" value="CYTOCHROME P450 FAMILY MEMBER"/>
    <property type="match status" value="1"/>
</dbReference>
<evidence type="ECO:0000256" key="5">
    <source>
        <dbReference type="ARBA" id="ARBA00022723"/>
    </source>
</evidence>
<dbReference type="Pfam" id="PF00067">
    <property type="entry name" value="p450"/>
    <property type="match status" value="1"/>
</dbReference>
<name>A0AA42AWP9_PAPNU</name>
<comment type="caution">
    <text evidence="14">The sequence shown here is derived from an EMBL/GenBank/DDBJ whole genome shotgun (WGS) entry which is preliminary data.</text>
</comment>
<dbReference type="Proteomes" id="UP001177140">
    <property type="component" value="Unassembled WGS sequence"/>
</dbReference>
<evidence type="ECO:0000256" key="10">
    <source>
        <dbReference type="ARBA" id="ARBA00023136"/>
    </source>
</evidence>
<proteinExistence type="inferred from homology"/>
<keyword evidence="5 11" id="KW-0479">Metal-binding</keyword>
<comment type="cofactor">
    <cofactor evidence="11">
        <name>heme</name>
        <dbReference type="ChEBI" id="CHEBI:30413"/>
    </cofactor>
</comment>
<evidence type="ECO:0000256" key="7">
    <source>
        <dbReference type="ARBA" id="ARBA00023002"/>
    </source>
</evidence>
<dbReference type="GO" id="GO:0005506">
    <property type="term" value="F:iron ion binding"/>
    <property type="evidence" value="ECO:0007669"/>
    <property type="project" value="InterPro"/>
</dbReference>
<comment type="similarity">
    <text evidence="2 12">Belongs to the cytochrome P450 family.</text>
</comment>
<dbReference type="PROSITE" id="PS00086">
    <property type="entry name" value="CYTOCHROME_P450"/>
    <property type="match status" value="1"/>
</dbReference>
<protein>
    <recommendedName>
        <fullName evidence="16">Cytochrome P450</fullName>
    </recommendedName>
</protein>
<dbReference type="InterPro" id="IPR036396">
    <property type="entry name" value="Cyt_P450_sf"/>
</dbReference>
<dbReference type="Gene3D" id="1.10.630.10">
    <property type="entry name" value="Cytochrome P450"/>
    <property type="match status" value="1"/>
</dbReference>
<keyword evidence="7 12" id="KW-0560">Oxidoreductase</keyword>
<evidence type="ECO:0000256" key="3">
    <source>
        <dbReference type="ARBA" id="ARBA00022617"/>
    </source>
</evidence>
<dbReference type="PRINTS" id="PR00463">
    <property type="entry name" value="EP450I"/>
</dbReference>
<dbReference type="PANTHER" id="PTHR24282:SF36">
    <property type="entry name" value="CYTOCHROME P450 714A1-RELATED"/>
    <property type="match status" value="1"/>
</dbReference>
<evidence type="ECO:0008006" key="16">
    <source>
        <dbReference type="Google" id="ProtNLM"/>
    </source>
</evidence>
<keyword evidence="4 13" id="KW-0812">Transmembrane</keyword>
<organism evidence="14 15">
    <name type="scientific">Papaver nudicaule</name>
    <name type="common">Iceland poppy</name>
    <dbReference type="NCBI Taxonomy" id="74823"/>
    <lineage>
        <taxon>Eukaryota</taxon>
        <taxon>Viridiplantae</taxon>
        <taxon>Streptophyta</taxon>
        <taxon>Embryophyta</taxon>
        <taxon>Tracheophyta</taxon>
        <taxon>Spermatophyta</taxon>
        <taxon>Magnoliopsida</taxon>
        <taxon>Ranunculales</taxon>
        <taxon>Papaveraceae</taxon>
        <taxon>Papaveroideae</taxon>
        <taxon>Papaver</taxon>
    </lineage>
</organism>
<keyword evidence="9 12" id="KW-0503">Monooxygenase</keyword>
<reference evidence="14" key="1">
    <citation type="submission" date="2022-03" db="EMBL/GenBank/DDBJ databases">
        <title>A functionally conserved STORR gene fusion in Papaver species that diverged 16.8 million years ago.</title>
        <authorList>
            <person name="Catania T."/>
        </authorList>
    </citation>
    <scope>NUCLEOTIDE SEQUENCE</scope>
    <source>
        <strain evidence="14">S-191538</strain>
    </source>
</reference>
<evidence type="ECO:0000256" key="1">
    <source>
        <dbReference type="ARBA" id="ARBA00004370"/>
    </source>
</evidence>
<evidence type="ECO:0000256" key="11">
    <source>
        <dbReference type="PIRSR" id="PIRSR602401-1"/>
    </source>
</evidence>
<evidence type="ECO:0000256" key="13">
    <source>
        <dbReference type="SAM" id="Phobius"/>
    </source>
</evidence>
<dbReference type="SUPFAM" id="SSF48264">
    <property type="entry name" value="Cytochrome P450"/>
    <property type="match status" value="1"/>
</dbReference>
<sequence>MEVTAKIMSSVLLICLSFVCLHIYINLWLKPEKIRKKLRNQGIKGPTPSFLSGNVTEMMRIKSTATCEMKLVTDDYMPWLFPHLELWRKEYGTTFMYETGTLQHLYVGDPNLVKEISLCQSLALGKPTYRNKELAPLFGHGVIKTNGHIWAHQRKIIAPEFFIDKVKGMVALMVESATPVISSWEDEIVKQGGIAEIQVDEDLRNLSADVISRACFGSSYSQGTVIFSKLGELIKALYNTSSLVQIPALRFLPTKGSREVWRLEKEIRKLILDVVIKKGKQQPTAQKNLLQMILETADDEHLGQETAKNFIFDNCKSIYVAGHETVASVATWTLMFLSSHPEWQTRARDEVLQYISEGSLPHADMLHKMKILTMVIQETLRLLPPTTLVSREAFEDLQFGDIINIPKGINFWIPISTVHRNLEIWGPDADKFNPERFAHGVFGACKIPQAYIPFGTGSRTCLGQKFAMAELKIVLSLMLSKFSFSLSPNYRHSPAFSIVIVPKHGMHLLVEKLSVKESH</sequence>
<evidence type="ECO:0000256" key="8">
    <source>
        <dbReference type="ARBA" id="ARBA00023004"/>
    </source>
</evidence>
<dbReference type="GO" id="GO:0020037">
    <property type="term" value="F:heme binding"/>
    <property type="evidence" value="ECO:0007669"/>
    <property type="project" value="InterPro"/>
</dbReference>
<evidence type="ECO:0000256" key="6">
    <source>
        <dbReference type="ARBA" id="ARBA00022989"/>
    </source>
</evidence>
<evidence type="ECO:0000256" key="2">
    <source>
        <dbReference type="ARBA" id="ARBA00010617"/>
    </source>
</evidence>
<dbReference type="GO" id="GO:0033075">
    <property type="term" value="P:isoquinoline alkaloid biosynthetic process"/>
    <property type="evidence" value="ECO:0007669"/>
    <property type="project" value="UniProtKB-ARBA"/>
</dbReference>
<dbReference type="InterPro" id="IPR050665">
    <property type="entry name" value="Cytochrome_P450_Monooxygen"/>
</dbReference>
<evidence type="ECO:0000256" key="4">
    <source>
        <dbReference type="ARBA" id="ARBA00022692"/>
    </source>
</evidence>
<dbReference type="EMBL" id="JAJJMA010238009">
    <property type="protein sequence ID" value="MCL7042675.1"/>
    <property type="molecule type" value="Genomic_DNA"/>
</dbReference>
<dbReference type="InterPro" id="IPR017972">
    <property type="entry name" value="Cyt_P450_CS"/>
</dbReference>
<dbReference type="PRINTS" id="PR00385">
    <property type="entry name" value="P450"/>
</dbReference>
<evidence type="ECO:0000256" key="9">
    <source>
        <dbReference type="ARBA" id="ARBA00023033"/>
    </source>
</evidence>
<comment type="subcellular location">
    <subcellularLocation>
        <location evidence="1">Membrane</location>
    </subcellularLocation>
</comment>
<dbReference type="InterPro" id="IPR002401">
    <property type="entry name" value="Cyt_P450_E_grp-I"/>
</dbReference>
<dbReference type="InterPro" id="IPR001128">
    <property type="entry name" value="Cyt_P450"/>
</dbReference>
<evidence type="ECO:0000313" key="15">
    <source>
        <dbReference type="Proteomes" id="UP001177140"/>
    </source>
</evidence>